<dbReference type="EMBL" id="MHSK01000031">
    <property type="protein sequence ID" value="OHA41583.1"/>
    <property type="molecule type" value="Genomic_DNA"/>
</dbReference>
<reference evidence="1 2" key="1">
    <citation type="journal article" date="2016" name="Nat. Commun.">
        <title>Thousands of microbial genomes shed light on interconnected biogeochemical processes in an aquifer system.</title>
        <authorList>
            <person name="Anantharaman K."/>
            <person name="Brown C.T."/>
            <person name="Hug L.A."/>
            <person name="Sharon I."/>
            <person name="Castelle C.J."/>
            <person name="Probst A.J."/>
            <person name="Thomas B.C."/>
            <person name="Singh A."/>
            <person name="Wilkins M.J."/>
            <person name="Karaoz U."/>
            <person name="Brodie E.L."/>
            <person name="Williams K.H."/>
            <person name="Hubbard S.S."/>
            <person name="Banfield J.F."/>
        </authorList>
    </citation>
    <scope>NUCLEOTIDE SEQUENCE [LARGE SCALE GENOMIC DNA]</scope>
</reference>
<dbReference type="Proteomes" id="UP000177269">
    <property type="component" value="Unassembled WGS sequence"/>
</dbReference>
<sequence>MKKRGGKNFFKTILWLEEIKLFTSHSSDFFMQGTAYVARIGNERGIGITSILFLCMRVCFSAGYLPSSRTESESWKMVYRDDKPSLRTAEMI</sequence>
<name>A0A1G2NZX4_9BACT</name>
<comment type="caution">
    <text evidence="1">The sequence shown here is derived from an EMBL/GenBank/DDBJ whole genome shotgun (WGS) entry which is preliminary data.</text>
</comment>
<evidence type="ECO:0000313" key="1">
    <source>
        <dbReference type="EMBL" id="OHA41583.1"/>
    </source>
</evidence>
<dbReference type="AlphaFoldDB" id="A0A1G2NZX4"/>
<evidence type="ECO:0000313" key="2">
    <source>
        <dbReference type="Proteomes" id="UP000177269"/>
    </source>
</evidence>
<organism evidence="1 2">
    <name type="scientific">Candidatus Taylorbacteria bacterium RIFCSPLOWO2_12_FULL_43_20</name>
    <dbReference type="NCBI Taxonomy" id="1802332"/>
    <lineage>
        <taxon>Bacteria</taxon>
        <taxon>Candidatus Tayloriibacteriota</taxon>
    </lineage>
</organism>
<accession>A0A1G2NZX4</accession>
<proteinExistence type="predicted"/>
<protein>
    <submittedName>
        <fullName evidence="1">Uncharacterized protein</fullName>
    </submittedName>
</protein>
<gene>
    <name evidence="1" type="ORF">A3G52_02870</name>
</gene>